<gene>
    <name evidence="1" type="ORF">E4680_12850</name>
</gene>
<protein>
    <submittedName>
        <fullName evidence="1">DUF1441 family protein</fullName>
    </submittedName>
</protein>
<name>A0A4Z0F7Y2_9GAMM</name>
<reference evidence="1 2" key="1">
    <citation type="journal article" date="2019" name="ISME J.">
        <title>Candidatus Macondimonas diazotrophica, a novel gammaproteobacterial genus dominating crude-oil-contaminated coastal sediments.</title>
        <authorList>
            <person name="Karthikeyan S."/>
            <person name="Konstantinidis K."/>
        </authorList>
    </citation>
    <scope>NUCLEOTIDE SEQUENCE [LARGE SCALE GENOMIC DNA]</scope>
    <source>
        <strain evidence="1 2">KTK01</strain>
    </source>
</reference>
<dbReference type="EMBL" id="SRIO01000027">
    <property type="protein sequence ID" value="TFZ81342.1"/>
    <property type="molecule type" value="Genomic_DNA"/>
</dbReference>
<dbReference type="RefSeq" id="WP_135282821.1">
    <property type="nucleotide sequence ID" value="NZ_SRIO01000027.1"/>
</dbReference>
<evidence type="ECO:0000313" key="1">
    <source>
        <dbReference type="EMBL" id="TFZ81342.1"/>
    </source>
</evidence>
<dbReference type="AlphaFoldDB" id="A0A4Z0F7Y2"/>
<accession>A0A4Z0F7Y2</accession>
<dbReference type="OrthoDB" id="6119938at2"/>
<dbReference type="Proteomes" id="UP000297890">
    <property type="component" value="Unassembled WGS sequence"/>
</dbReference>
<proteinExistence type="predicted"/>
<evidence type="ECO:0000313" key="2">
    <source>
        <dbReference type="Proteomes" id="UP000297890"/>
    </source>
</evidence>
<keyword evidence="2" id="KW-1185">Reference proteome</keyword>
<dbReference type="InterPro" id="IPR009901">
    <property type="entry name" value="Phage_VT1-Sakai_H0025"/>
</dbReference>
<sequence length="173" mass="19040">MPKDATDKPLPQFNQRQLGELFGLHRNTVAARLRRVAPDGRRSEGRGRAVDTWTIPTAAAHLCDRNAMLVAVAEDPAELPPAEAKDYWDAKLKEQTFAHREGHLWADEAVLEAFSAVFKPLASKVRAISDTLERRAGLTARQTGVVDEVCDELLREMHDAVADTAGTTLETTA</sequence>
<organism evidence="1 2">
    <name type="scientific">Candidatus Macondimonas diazotrophica</name>
    <dbReference type="NCBI Taxonomy" id="2305248"/>
    <lineage>
        <taxon>Bacteria</taxon>
        <taxon>Pseudomonadati</taxon>
        <taxon>Pseudomonadota</taxon>
        <taxon>Gammaproteobacteria</taxon>
        <taxon>Chromatiales</taxon>
        <taxon>Ectothiorhodospiraceae</taxon>
        <taxon>Candidatus Macondimonas</taxon>
    </lineage>
</organism>
<dbReference type="Pfam" id="PF07278">
    <property type="entry name" value="DUF1441"/>
    <property type="match status" value="1"/>
</dbReference>
<comment type="caution">
    <text evidence="1">The sequence shown here is derived from an EMBL/GenBank/DDBJ whole genome shotgun (WGS) entry which is preliminary data.</text>
</comment>